<dbReference type="HOGENOM" id="CLU_2454440_0_0_1"/>
<proteinExistence type="predicted"/>
<dbReference type="Proteomes" id="UP000008177">
    <property type="component" value="Unplaced contigs"/>
</dbReference>
<dbReference type="InParanoid" id="G2YXM1"/>
<dbReference type="OrthoDB" id="3518949at2759"/>
<reference evidence="2" key="1">
    <citation type="journal article" date="2011" name="PLoS Genet.">
        <title>Genomic analysis of the necrotrophic fungal pathogens Sclerotinia sclerotiorum and Botrytis cinerea.</title>
        <authorList>
            <person name="Amselem J."/>
            <person name="Cuomo C.A."/>
            <person name="van Kan J.A."/>
            <person name="Viaud M."/>
            <person name="Benito E.P."/>
            <person name="Couloux A."/>
            <person name="Coutinho P.M."/>
            <person name="de Vries R.P."/>
            <person name="Dyer P.S."/>
            <person name="Fillinger S."/>
            <person name="Fournier E."/>
            <person name="Gout L."/>
            <person name="Hahn M."/>
            <person name="Kohn L."/>
            <person name="Lapalu N."/>
            <person name="Plummer K.M."/>
            <person name="Pradier J.M."/>
            <person name="Quevillon E."/>
            <person name="Sharon A."/>
            <person name="Simon A."/>
            <person name="ten Have A."/>
            <person name="Tudzynski B."/>
            <person name="Tudzynski P."/>
            <person name="Wincker P."/>
            <person name="Andrew M."/>
            <person name="Anthouard V."/>
            <person name="Beever R.E."/>
            <person name="Beffa R."/>
            <person name="Benoit I."/>
            <person name="Bouzid O."/>
            <person name="Brault B."/>
            <person name="Chen Z."/>
            <person name="Choquer M."/>
            <person name="Collemare J."/>
            <person name="Cotton P."/>
            <person name="Danchin E.G."/>
            <person name="Da Silva C."/>
            <person name="Gautier A."/>
            <person name="Giraud C."/>
            <person name="Giraud T."/>
            <person name="Gonzalez C."/>
            <person name="Grossetete S."/>
            <person name="Guldener U."/>
            <person name="Henrissat B."/>
            <person name="Howlett B.J."/>
            <person name="Kodira C."/>
            <person name="Kretschmer M."/>
            <person name="Lappartient A."/>
            <person name="Leroch M."/>
            <person name="Levis C."/>
            <person name="Mauceli E."/>
            <person name="Neuveglise C."/>
            <person name="Oeser B."/>
            <person name="Pearson M."/>
            <person name="Poulain J."/>
            <person name="Poussereau N."/>
            <person name="Quesneville H."/>
            <person name="Rascle C."/>
            <person name="Schumacher J."/>
            <person name="Segurens B."/>
            <person name="Sexton A."/>
            <person name="Silva E."/>
            <person name="Sirven C."/>
            <person name="Soanes D.M."/>
            <person name="Talbot N.J."/>
            <person name="Templeton M."/>
            <person name="Yandava C."/>
            <person name="Yarden O."/>
            <person name="Zeng Q."/>
            <person name="Rollins J.A."/>
            <person name="Lebrun M.H."/>
            <person name="Dickman M."/>
        </authorList>
    </citation>
    <scope>NUCLEOTIDE SEQUENCE [LARGE SCALE GENOMIC DNA]</scope>
    <source>
        <strain evidence="2">T4</strain>
    </source>
</reference>
<accession>G2YXM1</accession>
<name>G2YXM1_BOTF4</name>
<sequence length="89" mass="9781">MCPSSSQPTTTATTQKPATSTAYQIIADSARQKKRDCSKSTKKDLIFEYTIHGGHSLEEGIKELGDGTSMVVLYKPAKQEREQEMTGQV</sequence>
<dbReference type="AlphaFoldDB" id="G2YXM1"/>
<organism evidence="1 2">
    <name type="scientific">Botryotinia fuckeliana (strain T4)</name>
    <name type="common">Noble rot fungus</name>
    <name type="synonym">Botrytis cinerea</name>
    <dbReference type="NCBI Taxonomy" id="999810"/>
    <lineage>
        <taxon>Eukaryota</taxon>
        <taxon>Fungi</taxon>
        <taxon>Dikarya</taxon>
        <taxon>Ascomycota</taxon>
        <taxon>Pezizomycotina</taxon>
        <taxon>Leotiomycetes</taxon>
        <taxon>Helotiales</taxon>
        <taxon>Sclerotiniaceae</taxon>
        <taxon>Botrytis</taxon>
    </lineage>
</organism>
<dbReference type="EMBL" id="FQ790359">
    <property type="protein sequence ID" value="CCD56192.1"/>
    <property type="molecule type" value="Genomic_DNA"/>
</dbReference>
<evidence type="ECO:0000313" key="2">
    <source>
        <dbReference type="Proteomes" id="UP000008177"/>
    </source>
</evidence>
<evidence type="ECO:0000313" key="1">
    <source>
        <dbReference type="EMBL" id="CCD56192.1"/>
    </source>
</evidence>
<protein>
    <submittedName>
        <fullName evidence="1">Uncharacterized protein</fullName>
    </submittedName>
</protein>
<gene>
    <name evidence="1" type="ORF">BofuT4_uP148020.1</name>
</gene>